<keyword evidence="2" id="KW-1185">Reference proteome</keyword>
<proteinExistence type="predicted"/>
<gene>
    <name evidence="1" type="ORF">SAMN02745883_00725</name>
</gene>
<evidence type="ECO:0000313" key="2">
    <source>
        <dbReference type="Proteomes" id="UP000184082"/>
    </source>
</evidence>
<protein>
    <submittedName>
        <fullName evidence="1">Uncharacterized protein</fullName>
    </submittedName>
</protein>
<dbReference type="Proteomes" id="UP000184082">
    <property type="component" value="Unassembled WGS sequence"/>
</dbReference>
<accession>A0A1M6MZH5</accession>
<dbReference type="EMBL" id="FRAJ01000005">
    <property type="protein sequence ID" value="SHJ88907.1"/>
    <property type="molecule type" value="Genomic_DNA"/>
</dbReference>
<reference evidence="1 2" key="1">
    <citation type="submission" date="2016-11" db="EMBL/GenBank/DDBJ databases">
        <authorList>
            <person name="Jaros S."/>
            <person name="Januszkiewicz K."/>
            <person name="Wedrychowicz H."/>
        </authorList>
    </citation>
    <scope>NUCLEOTIDE SEQUENCE [LARGE SCALE GENOMIC DNA]</scope>
    <source>
        <strain evidence="1 2">DSM 14501</strain>
    </source>
</reference>
<organism evidence="1 2">
    <name type="scientific">Caminicella sporogenes DSM 14501</name>
    <dbReference type="NCBI Taxonomy" id="1121266"/>
    <lineage>
        <taxon>Bacteria</taxon>
        <taxon>Bacillati</taxon>
        <taxon>Bacillota</taxon>
        <taxon>Clostridia</taxon>
        <taxon>Peptostreptococcales</taxon>
        <taxon>Caminicellaceae</taxon>
        <taxon>Caminicella</taxon>
    </lineage>
</organism>
<dbReference type="STRING" id="1121266.SAMN02745883_00725"/>
<dbReference type="AlphaFoldDB" id="A0A1M6MZH5"/>
<evidence type="ECO:0000313" key="1">
    <source>
        <dbReference type="EMBL" id="SHJ88907.1"/>
    </source>
</evidence>
<name>A0A1M6MZH5_9FIRM</name>
<dbReference type="RefSeq" id="WP_159429989.1">
    <property type="nucleotide sequence ID" value="NZ_FRAJ01000005.1"/>
</dbReference>
<sequence length="47" mass="5507">MTDISKIRKLLVVMRSLAFYLTDEEISEIGLILKKAIERLKKEQEVN</sequence>